<feature type="domain" description="SWIM-type" evidence="3">
    <location>
        <begin position="210"/>
        <end position="243"/>
    </location>
</feature>
<accession>A0A8S2EA90</accession>
<comment type="caution">
    <text evidence="4">The sequence shown here is derived from an EMBL/GenBank/DDBJ whole genome shotgun (WGS) entry which is preliminary data.</text>
</comment>
<reference evidence="4" key="1">
    <citation type="submission" date="2021-02" db="EMBL/GenBank/DDBJ databases">
        <authorList>
            <person name="Nowell W R."/>
        </authorList>
    </citation>
    <scope>NUCLEOTIDE SEQUENCE</scope>
</reference>
<evidence type="ECO:0000313" key="4">
    <source>
        <dbReference type="EMBL" id="CAF1152511.1"/>
    </source>
</evidence>
<evidence type="ECO:0000256" key="2">
    <source>
        <dbReference type="SAM" id="MobiDB-lite"/>
    </source>
</evidence>
<dbReference type="EMBL" id="CAJOBA010031846">
    <property type="protein sequence ID" value="CAF3961049.1"/>
    <property type="molecule type" value="Genomic_DNA"/>
</dbReference>
<sequence length="383" mass="42773">MQYGGWASRPHGLFDEISGITNNPVESINAVVKKWVAWKELTSDKLVLFMYLLMGYYCNELKRGFCDVGNYHLKVTSKQHKTDRSLLSLVNAYNPNEILEKAKQLMEAPSSALTDLLSPIPSPPLLDLVHVENSNQPHDQFSSSDKTENEPRSASSTSMITAPPVDAQAVVRRTLTPRTKAALLVDQNCVKFDQDDRFFTVTSLDQQSIYVVHMRDPNRLFKCSCPSTLQLCSHIIAVKVYLKMPVNDNDYTLNAGADRKMATKENKDGLSGRKRPRRVDKQANKVYEQRLLAQPSTSTITPPQTRATRNTLQPFCNIANIQLTTTQSSINSSPAILSQQQTATASPSQPFSSFLPALRVISIQNNPQSSLNLSQQFCLVKPK</sequence>
<proteinExistence type="predicted"/>
<name>A0A8S2EA90_9BILA</name>
<dbReference type="PROSITE" id="PS50966">
    <property type="entry name" value="ZF_SWIM"/>
    <property type="match status" value="1"/>
</dbReference>
<evidence type="ECO:0000259" key="3">
    <source>
        <dbReference type="PROSITE" id="PS50966"/>
    </source>
</evidence>
<dbReference type="GO" id="GO:0008270">
    <property type="term" value="F:zinc ion binding"/>
    <property type="evidence" value="ECO:0007669"/>
    <property type="project" value="UniProtKB-KW"/>
</dbReference>
<dbReference type="Proteomes" id="UP000677228">
    <property type="component" value="Unassembled WGS sequence"/>
</dbReference>
<organism evidence="4 6">
    <name type="scientific">Didymodactylos carnosus</name>
    <dbReference type="NCBI Taxonomy" id="1234261"/>
    <lineage>
        <taxon>Eukaryota</taxon>
        <taxon>Metazoa</taxon>
        <taxon>Spiralia</taxon>
        <taxon>Gnathifera</taxon>
        <taxon>Rotifera</taxon>
        <taxon>Eurotatoria</taxon>
        <taxon>Bdelloidea</taxon>
        <taxon>Philodinida</taxon>
        <taxon>Philodinidae</taxon>
        <taxon>Didymodactylos</taxon>
    </lineage>
</organism>
<feature type="compositionally biased region" description="Basic and acidic residues" evidence="2">
    <location>
        <begin position="262"/>
        <end position="271"/>
    </location>
</feature>
<dbReference type="AlphaFoldDB" id="A0A8S2EA90"/>
<feature type="region of interest" description="Disordered" evidence="2">
    <location>
        <begin position="136"/>
        <end position="161"/>
    </location>
</feature>
<evidence type="ECO:0000313" key="5">
    <source>
        <dbReference type="EMBL" id="CAF3961049.1"/>
    </source>
</evidence>
<gene>
    <name evidence="4" type="ORF">OVA965_LOCUS21676</name>
    <name evidence="5" type="ORF">TMI583_LOCUS22383</name>
</gene>
<evidence type="ECO:0000256" key="1">
    <source>
        <dbReference type="PROSITE-ProRule" id="PRU00325"/>
    </source>
</evidence>
<protein>
    <recommendedName>
        <fullName evidence="3">SWIM-type domain-containing protein</fullName>
    </recommendedName>
</protein>
<dbReference type="Proteomes" id="UP000682733">
    <property type="component" value="Unassembled WGS sequence"/>
</dbReference>
<evidence type="ECO:0000313" key="6">
    <source>
        <dbReference type="Proteomes" id="UP000677228"/>
    </source>
</evidence>
<dbReference type="InterPro" id="IPR007527">
    <property type="entry name" value="Znf_SWIM"/>
</dbReference>
<keyword evidence="1" id="KW-0862">Zinc</keyword>
<dbReference type="EMBL" id="CAJNOK010011960">
    <property type="protein sequence ID" value="CAF1152511.1"/>
    <property type="molecule type" value="Genomic_DNA"/>
</dbReference>
<keyword evidence="1" id="KW-0479">Metal-binding</keyword>
<keyword evidence="1" id="KW-0863">Zinc-finger</keyword>
<feature type="region of interest" description="Disordered" evidence="2">
    <location>
        <begin position="262"/>
        <end position="281"/>
    </location>
</feature>